<dbReference type="SUPFAM" id="SSF53067">
    <property type="entry name" value="Actin-like ATPase domain"/>
    <property type="match status" value="2"/>
</dbReference>
<dbReference type="InterPro" id="IPR050406">
    <property type="entry name" value="FGGY_Carb_Kinase"/>
</dbReference>
<protein>
    <recommendedName>
        <fullName evidence="8">Xylulokinase</fullName>
    </recommendedName>
</protein>
<evidence type="ECO:0000256" key="3">
    <source>
        <dbReference type="ARBA" id="ARBA00022777"/>
    </source>
</evidence>
<dbReference type="Proteomes" id="UP000464378">
    <property type="component" value="Chromosome"/>
</dbReference>
<evidence type="ECO:0000313" key="7">
    <source>
        <dbReference type="Proteomes" id="UP000464378"/>
    </source>
</evidence>
<sequence length="510" mass="54202">MAASLRTLDPNSLIVGWDFSTGSVKALAFDLAGQVVAEARYPTDLWTAGGVAELSLMQLEGQARATTRAIAAQLRQLGRLSHWVAGGISATHHTAGRVDAAGNPLRRAICWNDQTLLEYHARGEARLGAGKAQELTGGPWAVRYSLSHLVKDEATLSPDDWRRTVKMLPHGPLAAGYLTGRMDVTSRSSAASTGILDLRTNQWRREMLDCLESAEYRELAWNQLPTVVDAMEPIGPLTESVALDAGIPIHQRPLIFPTLDDQAAGLVGGGAVDAGQVAVILGNSAVVNSSSSSLPKPGTLDAMATNWGPYLWMRCYSNGAQFLDPIVGRNPDWAGLESAARAVPAGCDGVGVLPFALAEPSLGVMGSRVEWLPSEPTSAGVRFRAALEAIAYLIAMGVEEHEAAGQNIREISISGGITRNALMCEILATVLDRPLKRLVSNEGTALGAAVTALAAMETHGRKQAGIAEPFTVADAVSVMVQFREPVQPIAAEREAYRHGLARFKAALQAR</sequence>
<evidence type="ECO:0000313" key="6">
    <source>
        <dbReference type="EMBL" id="VIP00882.1"/>
    </source>
</evidence>
<dbReference type="EMBL" id="LR586016">
    <property type="protein sequence ID" value="VIP00882.1"/>
    <property type="molecule type" value="Genomic_DNA"/>
</dbReference>
<dbReference type="PANTHER" id="PTHR43095:SF5">
    <property type="entry name" value="XYLULOSE KINASE"/>
    <property type="match status" value="1"/>
</dbReference>
<dbReference type="Pfam" id="PF02782">
    <property type="entry name" value="FGGY_C"/>
    <property type="match status" value="1"/>
</dbReference>
<dbReference type="InterPro" id="IPR018485">
    <property type="entry name" value="FGGY_C"/>
</dbReference>
<proteinExistence type="inferred from homology"/>
<feature type="domain" description="Carbohydrate kinase FGGY C-terminal" evidence="5">
    <location>
        <begin position="373"/>
        <end position="456"/>
    </location>
</feature>
<dbReference type="PANTHER" id="PTHR43095">
    <property type="entry name" value="SUGAR KINASE"/>
    <property type="match status" value="1"/>
</dbReference>
<dbReference type="InterPro" id="IPR000577">
    <property type="entry name" value="Carb_kinase_FGGY"/>
</dbReference>
<dbReference type="InParanoid" id="A0A6C2YIS9"/>
<dbReference type="InterPro" id="IPR018484">
    <property type="entry name" value="FGGY_N"/>
</dbReference>
<dbReference type="InterPro" id="IPR043129">
    <property type="entry name" value="ATPase_NBD"/>
</dbReference>
<dbReference type="PIRSF" id="PIRSF000538">
    <property type="entry name" value="GlpK"/>
    <property type="match status" value="1"/>
</dbReference>
<dbReference type="Gene3D" id="3.30.420.40">
    <property type="match status" value="2"/>
</dbReference>
<organism evidence="6">
    <name type="scientific">Tuwongella immobilis</name>
    <dbReference type="NCBI Taxonomy" id="692036"/>
    <lineage>
        <taxon>Bacteria</taxon>
        <taxon>Pseudomonadati</taxon>
        <taxon>Planctomycetota</taxon>
        <taxon>Planctomycetia</taxon>
        <taxon>Gemmatales</taxon>
        <taxon>Gemmataceae</taxon>
        <taxon>Tuwongella</taxon>
    </lineage>
</organism>
<name>A0A6C2YIS9_9BACT</name>
<dbReference type="AlphaFoldDB" id="A0A6C2YIS9"/>
<evidence type="ECO:0000259" key="4">
    <source>
        <dbReference type="Pfam" id="PF00370"/>
    </source>
</evidence>
<comment type="similarity">
    <text evidence="1">Belongs to the FGGY kinase family.</text>
</comment>
<evidence type="ECO:0000256" key="2">
    <source>
        <dbReference type="ARBA" id="ARBA00022679"/>
    </source>
</evidence>
<keyword evidence="7" id="KW-1185">Reference proteome</keyword>
<reference evidence="6" key="1">
    <citation type="submission" date="2019-04" db="EMBL/GenBank/DDBJ databases">
        <authorList>
            <consortium name="Science for Life Laboratories"/>
        </authorList>
    </citation>
    <scope>NUCLEOTIDE SEQUENCE</scope>
    <source>
        <strain evidence="6">MBLW1</strain>
    </source>
</reference>
<gene>
    <name evidence="6" type="ORF">GMBLW1_30780</name>
</gene>
<dbReference type="Pfam" id="PF00370">
    <property type="entry name" value="FGGY_N"/>
    <property type="match status" value="1"/>
</dbReference>
<dbReference type="KEGG" id="tim:GMBLW1_30780"/>
<evidence type="ECO:0000259" key="5">
    <source>
        <dbReference type="Pfam" id="PF02782"/>
    </source>
</evidence>
<dbReference type="EMBL" id="LR593887">
    <property type="protein sequence ID" value="VTR97182.1"/>
    <property type="molecule type" value="Genomic_DNA"/>
</dbReference>
<keyword evidence="2" id="KW-0808">Transferase</keyword>
<keyword evidence="3 6" id="KW-0418">Kinase</keyword>
<feature type="domain" description="Carbohydrate kinase FGGY N-terminal" evidence="4">
    <location>
        <begin position="14"/>
        <end position="268"/>
    </location>
</feature>
<dbReference type="GO" id="GO:0005975">
    <property type="term" value="P:carbohydrate metabolic process"/>
    <property type="evidence" value="ECO:0007669"/>
    <property type="project" value="InterPro"/>
</dbReference>
<evidence type="ECO:0008006" key="8">
    <source>
        <dbReference type="Google" id="ProtNLM"/>
    </source>
</evidence>
<dbReference type="RefSeq" id="WP_162656049.1">
    <property type="nucleotide sequence ID" value="NZ_LR593887.1"/>
</dbReference>
<evidence type="ECO:0000256" key="1">
    <source>
        <dbReference type="ARBA" id="ARBA00009156"/>
    </source>
</evidence>
<dbReference type="GO" id="GO:0016301">
    <property type="term" value="F:kinase activity"/>
    <property type="evidence" value="ECO:0007669"/>
    <property type="project" value="UniProtKB-KW"/>
</dbReference>
<accession>A0A6C2YIS9</accession>